<dbReference type="EMBL" id="ABCS01000004">
    <property type="protein sequence ID" value="EDM81223.1"/>
    <property type="molecule type" value="Genomic_DNA"/>
</dbReference>
<feature type="compositionally biased region" description="Acidic residues" evidence="1">
    <location>
        <begin position="26"/>
        <end position="42"/>
    </location>
</feature>
<organism evidence="2 3">
    <name type="scientific">Plesiocystis pacifica SIR-1</name>
    <dbReference type="NCBI Taxonomy" id="391625"/>
    <lineage>
        <taxon>Bacteria</taxon>
        <taxon>Pseudomonadati</taxon>
        <taxon>Myxococcota</taxon>
        <taxon>Polyangia</taxon>
        <taxon>Nannocystales</taxon>
        <taxon>Nannocystaceae</taxon>
        <taxon>Plesiocystis</taxon>
    </lineage>
</organism>
<comment type="caution">
    <text evidence="2">The sequence shown here is derived from an EMBL/GenBank/DDBJ whole genome shotgun (WGS) entry which is preliminary data.</text>
</comment>
<dbReference type="RefSeq" id="WP_006969500.1">
    <property type="nucleotide sequence ID" value="NZ_ABCS01000004.1"/>
</dbReference>
<gene>
    <name evidence="2" type="ORF">PPSIR1_40105</name>
</gene>
<dbReference type="PROSITE" id="PS51257">
    <property type="entry name" value="PROKAR_LIPOPROTEIN"/>
    <property type="match status" value="1"/>
</dbReference>
<protein>
    <recommendedName>
        <fullName evidence="4">Lipoprotein</fullName>
    </recommendedName>
</protein>
<dbReference type="Proteomes" id="UP000005801">
    <property type="component" value="Unassembled WGS sequence"/>
</dbReference>
<dbReference type="AlphaFoldDB" id="A6FYF1"/>
<proteinExistence type="predicted"/>
<reference evidence="2 3" key="1">
    <citation type="submission" date="2007-06" db="EMBL/GenBank/DDBJ databases">
        <authorList>
            <person name="Shimkets L."/>
            <person name="Ferriera S."/>
            <person name="Johnson J."/>
            <person name="Kravitz S."/>
            <person name="Beeson K."/>
            <person name="Sutton G."/>
            <person name="Rogers Y.-H."/>
            <person name="Friedman R."/>
            <person name="Frazier M."/>
            <person name="Venter J.C."/>
        </authorList>
    </citation>
    <scope>NUCLEOTIDE SEQUENCE [LARGE SCALE GENOMIC DNA]</scope>
    <source>
        <strain evidence="2 3">SIR-1</strain>
    </source>
</reference>
<feature type="region of interest" description="Disordered" evidence="1">
    <location>
        <begin position="26"/>
        <end position="62"/>
    </location>
</feature>
<accession>A6FYF1</accession>
<sequence>MPHPRAWRRPWRATALALALTFGCAEVDDDTGDDEPGEDSSGSDEQGGGTGPGSPRPQAGEWQLSDPTILANSCEADIPDGVVEVAPFIDESGFELTIGGVVYGCALMAEDFDCGEMIIDSLDIYGDASVFIVGTRAVSGELASDQDGVLELRLDLDCNDDGVTDGPDCTQLGQDQGIEYPCVYEADYAFGHLGR</sequence>
<evidence type="ECO:0000313" key="3">
    <source>
        <dbReference type="Proteomes" id="UP000005801"/>
    </source>
</evidence>
<evidence type="ECO:0000313" key="2">
    <source>
        <dbReference type="EMBL" id="EDM81223.1"/>
    </source>
</evidence>
<evidence type="ECO:0008006" key="4">
    <source>
        <dbReference type="Google" id="ProtNLM"/>
    </source>
</evidence>
<name>A6FYF1_9BACT</name>
<evidence type="ECO:0000256" key="1">
    <source>
        <dbReference type="SAM" id="MobiDB-lite"/>
    </source>
</evidence>
<keyword evidence="3" id="KW-1185">Reference proteome</keyword>